<evidence type="ECO:0000259" key="2">
    <source>
        <dbReference type="Pfam" id="PF00850"/>
    </source>
</evidence>
<dbReference type="PANTHER" id="PTHR10625:SF10">
    <property type="entry name" value="HISTONE DEACETYLASE HDAC1"/>
    <property type="match status" value="1"/>
</dbReference>
<proteinExistence type="inferred from homology"/>
<dbReference type="GO" id="GO:0040029">
    <property type="term" value="P:epigenetic regulation of gene expression"/>
    <property type="evidence" value="ECO:0007669"/>
    <property type="project" value="TreeGrafter"/>
</dbReference>
<comment type="similarity">
    <text evidence="1">Belongs to the histone deacetylase family.</text>
</comment>
<comment type="caution">
    <text evidence="3">The sequence shown here is derived from an EMBL/GenBank/DDBJ whole genome shotgun (WGS) entry which is preliminary data.</text>
</comment>
<dbReference type="InterPro" id="IPR023801">
    <property type="entry name" value="His_deacetylse_dom"/>
</dbReference>
<gene>
    <name evidence="3" type="ORF">ENJ46_04315</name>
</gene>
<dbReference type="SUPFAM" id="SSF52768">
    <property type="entry name" value="Arginase/deacetylase"/>
    <property type="match status" value="1"/>
</dbReference>
<protein>
    <submittedName>
        <fullName evidence="3">Acetoin utilization protein AcuC</fullName>
    </submittedName>
</protein>
<organism evidence="3 4">
    <name type="scientific">Hellea balneolensis</name>
    <dbReference type="NCBI Taxonomy" id="287478"/>
    <lineage>
        <taxon>Bacteria</taxon>
        <taxon>Pseudomonadati</taxon>
        <taxon>Pseudomonadota</taxon>
        <taxon>Alphaproteobacteria</taxon>
        <taxon>Maricaulales</taxon>
        <taxon>Robiginitomaculaceae</taxon>
        <taxon>Hellea</taxon>
    </lineage>
</organism>
<dbReference type="AlphaFoldDB" id="A0A7C3C5R7"/>
<dbReference type="Gene3D" id="3.40.800.20">
    <property type="entry name" value="Histone deacetylase domain"/>
    <property type="match status" value="1"/>
</dbReference>
<reference evidence="3" key="1">
    <citation type="journal article" date="2020" name="mSystems">
        <title>Genome- and Community-Level Interaction Insights into Carbon Utilization and Element Cycling Functions of Hydrothermarchaeota in Hydrothermal Sediment.</title>
        <authorList>
            <person name="Zhou Z."/>
            <person name="Liu Y."/>
            <person name="Xu W."/>
            <person name="Pan J."/>
            <person name="Luo Z.H."/>
            <person name="Li M."/>
        </authorList>
    </citation>
    <scope>NUCLEOTIDE SEQUENCE [LARGE SCALE GENOMIC DNA]</scope>
    <source>
        <strain evidence="3">HyVt-489</strain>
    </source>
</reference>
<dbReference type="GO" id="GO:0004407">
    <property type="term" value="F:histone deacetylase activity"/>
    <property type="evidence" value="ECO:0007669"/>
    <property type="project" value="TreeGrafter"/>
</dbReference>
<evidence type="ECO:0000313" key="3">
    <source>
        <dbReference type="EMBL" id="HFB55128.1"/>
    </source>
</evidence>
<dbReference type="Proteomes" id="UP000886042">
    <property type="component" value="Unassembled WGS sequence"/>
</dbReference>
<dbReference type="InterPro" id="IPR037138">
    <property type="entry name" value="His_deacetylse_dom_sf"/>
</dbReference>
<dbReference type="InterPro" id="IPR023696">
    <property type="entry name" value="Ureohydrolase_dom_sf"/>
</dbReference>
<dbReference type="PRINTS" id="PR01270">
    <property type="entry name" value="HDASUPER"/>
</dbReference>
<feature type="domain" description="Histone deacetylase" evidence="2">
    <location>
        <begin position="22"/>
        <end position="186"/>
    </location>
</feature>
<dbReference type="PANTHER" id="PTHR10625">
    <property type="entry name" value="HISTONE DEACETYLASE HDAC1-RELATED"/>
    <property type="match status" value="1"/>
</dbReference>
<evidence type="ECO:0000313" key="4">
    <source>
        <dbReference type="Proteomes" id="UP000886042"/>
    </source>
</evidence>
<sequence>MQKPPVYIGSEVYRQSSFGHNHPLSYARQESVLDMVRVLGWLPEQMFLTSSQADIDTLTQFHNSDYVQALKRADGEGKARVSDRENYNFGTMENPLFKGVFKRASTTIGGSILAAQTTMGGGTVFHPSGGTHHGRADKASGFCYFNDPVFAIREFLSAGLERILYVDIDAHHGDGVEAAFADEERV</sequence>
<accession>A0A7C3C5R7</accession>
<evidence type="ECO:0000256" key="1">
    <source>
        <dbReference type="ARBA" id="ARBA00005947"/>
    </source>
</evidence>
<name>A0A7C3C5R7_9PROT</name>
<dbReference type="InterPro" id="IPR000286">
    <property type="entry name" value="HDACs"/>
</dbReference>
<dbReference type="Pfam" id="PF00850">
    <property type="entry name" value="Hist_deacetyl"/>
    <property type="match status" value="1"/>
</dbReference>
<dbReference type="EMBL" id="DRMN01000284">
    <property type="protein sequence ID" value="HFB55128.1"/>
    <property type="molecule type" value="Genomic_DNA"/>
</dbReference>
<feature type="non-terminal residue" evidence="3">
    <location>
        <position position="186"/>
    </location>
</feature>